<dbReference type="SUPFAM" id="SSF81301">
    <property type="entry name" value="Nucleotidyltransferase"/>
    <property type="match status" value="1"/>
</dbReference>
<dbReference type="Gene3D" id="1.10.287.860">
    <property type="entry name" value="Nucleotidyltransferase"/>
    <property type="match status" value="1"/>
</dbReference>
<dbReference type="RefSeq" id="WP_280943153.1">
    <property type="nucleotide sequence ID" value="NZ_JARYGX010000023.1"/>
</dbReference>
<dbReference type="PANTHER" id="PTHR41773">
    <property type="entry name" value="GTP PYROPHOSPHATASE-RELATED"/>
    <property type="match status" value="1"/>
</dbReference>
<protein>
    <recommendedName>
        <fullName evidence="1">RelA/SpoT domain-containing protein</fullName>
    </recommendedName>
</protein>
<accession>A0ABT6MTL7</accession>
<reference evidence="2" key="1">
    <citation type="journal article" date="2007" name="Int. J. Syst. Evol. Microbiol.">
        <title>Luteimonas composti sp. nov., a moderately thermophilic bacterium isolated from food waste.</title>
        <authorList>
            <person name="Young C.C."/>
            <person name="Kampfer P."/>
            <person name="Chen W.M."/>
            <person name="Yen W.S."/>
            <person name="Arun A.B."/>
            <person name="Lai W.A."/>
            <person name="Shen F.T."/>
            <person name="Rekha P.D."/>
            <person name="Lin K.Y."/>
            <person name="Chou J.H."/>
        </authorList>
    </citation>
    <scope>NUCLEOTIDE SEQUENCE</scope>
    <source>
        <strain evidence="2">CC-YY355</strain>
    </source>
</reference>
<dbReference type="Gene3D" id="3.30.460.10">
    <property type="entry name" value="Beta Polymerase, domain 2"/>
    <property type="match status" value="1"/>
</dbReference>
<proteinExistence type="predicted"/>
<comment type="caution">
    <text evidence="2">The sequence shown here is derived from an EMBL/GenBank/DDBJ whole genome shotgun (WGS) entry which is preliminary data.</text>
</comment>
<dbReference type="SMART" id="SM00954">
    <property type="entry name" value="RelA_SpoT"/>
    <property type="match status" value="1"/>
</dbReference>
<evidence type="ECO:0000313" key="2">
    <source>
        <dbReference type="EMBL" id="MDH7453945.1"/>
    </source>
</evidence>
<dbReference type="InterPro" id="IPR007685">
    <property type="entry name" value="RelA_SpoT"/>
</dbReference>
<sequence length="356" mass="40233">MKKGVRKAVDWYEQNKPTYDDLVANTRELLRSLLSANSISFVDVQGRSKSVKSFTDKINKKPYQDPSVDVTDLAGLRVIVLIESDISRAKDVISDAFRVHDNDSIDKSEALGADRVGYRSLHLICDLGDARLNLPEFKRFANCKFEIQIRTALQHAWAEIEHDRGYKLRGTLPSHLKRKFSLLAGLLELADTQFDELSQAVQQYAAEVAKKAGSGDLSIELNSSSVRELLSIRLGADLQDPADPSIWTKLIEELQNFGIENLRELDALMTPEVRAMMLNSNPEGALPGVVRDVMLFNDLDQYFDKAWNGNWGALDRDSYDALCAHYGDEKVDNILDAHEIEREWEWEPDHLEVGDL</sequence>
<organism evidence="2 3">
    <name type="scientific">Luteimonas composti</name>
    <dbReference type="NCBI Taxonomy" id="398257"/>
    <lineage>
        <taxon>Bacteria</taxon>
        <taxon>Pseudomonadati</taxon>
        <taxon>Pseudomonadota</taxon>
        <taxon>Gammaproteobacteria</taxon>
        <taxon>Lysobacterales</taxon>
        <taxon>Lysobacteraceae</taxon>
        <taxon>Luteimonas</taxon>
    </lineage>
</organism>
<evidence type="ECO:0000313" key="3">
    <source>
        <dbReference type="Proteomes" id="UP001160550"/>
    </source>
</evidence>
<gene>
    <name evidence="2" type="ORF">QF205_12835</name>
</gene>
<dbReference type="InterPro" id="IPR043519">
    <property type="entry name" value="NT_sf"/>
</dbReference>
<feature type="domain" description="RelA/SpoT" evidence="1">
    <location>
        <begin position="46"/>
        <end position="172"/>
    </location>
</feature>
<keyword evidence="3" id="KW-1185">Reference proteome</keyword>
<dbReference type="Pfam" id="PF04607">
    <property type="entry name" value="RelA_SpoT"/>
    <property type="match status" value="1"/>
</dbReference>
<dbReference type="PANTHER" id="PTHR41773:SF1">
    <property type="entry name" value="RELA_SPOT DOMAIN-CONTAINING PROTEIN"/>
    <property type="match status" value="1"/>
</dbReference>
<dbReference type="CDD" id="cd05399">
    <property type="entry name" value="NT_Rel-Spo_like"/>
    <property type="match status" value="1"/>
</dbReference>
<reference evidence="2" key="2">
    <citation type="submission" date="2023-04" db="EMBL/GenBank/DDBJ databases">
        <authorList>
            <person name="Sun J.-Q."/>
        </authorList>
    </citation>
    <scope>NUCLEOTIDE SEQUENCE</scope>
    <source>
        <strain evidence="2">CC-YY355</strain>
    </source>
</reference>
<dbReference type="EMBL" id="JARYGX010000023">
    <property type="protein sequence ID" value="MDH7453945.1"/>
    <property type="molecule type" value="Genomic_DNA"/>
</dbReference>
<name>A0ABT6MTL7_9GAMM</name>
<evidence type="ECO:0000259" key="1">
    <source>
        <dbReference type="SMART" id="SM00954"/>
    </source>
</evidence>
<dbReference type="Proteomes" id="UP001160550">
    <property type="component" value="Unassembled WGS sequence"/>
</dbReference>